<protein>
    <submittedName>
        <fullName evidence="2">Uncharacterized protein</fullName>
    </submittedName>
</protein>
<evidence type="ECO:0000313" key="3">
    <source>
        <dbReference type="Proteomes" id="UP001530315"/>
    </source>
</evidence>
<feature type="region of interest" description="Disordered" evidence="1">
    <location>
        <begin position="39"/>
        <end position="64"/>
    </location>
</feature>
<dbReference type="InterPro" id="IPR030445">
    <property type="entry name" value="H3-K79_meTrfase"/>
</dbReference>
<sequence>MEALGRAMMPSKYLFLLAAWTLASIGTSLTFMKPISIRNSRPRPSSLLSSSSDKFLNKRGHRRREAGVKGEEECLLIPVTNPNFDPNAKSLSGVPYAHVISGIDALYPPHELSDRNARSRTDGYWKYVARGERPPQEFTYGEFDVDFFGMLLDKSWEHYLEGMSDQDELHSSPTPWRNKTFCDIGSGAGRLVISAAALHPEWKLCRGLELLDGLHNMSTLIADRCLVNDDKERQRLGMIDGDSNRVLHITPSESEHTNSLPLAPIDFTCGSFTNPYEYLGDIDISFVFSSCMKPDLVKELSVAIGRQCKPGTIIITTEFPLFLKGHIDPLDGDESMPHGLYEIQLLEKINGWCWLLGGESTAYIHRVVTSLWEEYAGPRKPPQSSLEEQAFRLVQLMENGELTDTDAFLRNVRNDMIFHGLPQEFLPRIE</sequence>
<dbReference type="PANTHER" id="PTHR21451:SF19">
    <property type="entry name" value="ACTIVATED IN BLOCKED UNFOLDED PROTEIN RESPONSE"/>
    <property type="match status" value="1"/>
</dbReference>
<evidence type="ECO:0000313" key="2">
    <source>
        <dbReference type="EMBL" id="KAL3773772.1"/>
    </source>
</evidence>
<name>A0ABD3NCV5_9STRA</name>
<comment type="caution">
    <text evidence="2">The sequence shown here is derived from an EMBL/GenBank/DDBJ whole genome shotgun (WGS) entry which is preliminary data.</text>
</comment>
<keyword evidence="3" id="KW-1185">Reference proteome</keyword>
<dbReference type="Gene3D" id="3.40.50.150">
    <property type="entry name" value="Vaccinia Virus protein VP39"/>
    <property type="match status" value="1"/>
</dbReference>
<dbReference type="AlphaFoldDB" id="A0ABD3NCV5"/>
<dbReference type="InterPro" id="IPR029063">
    <property type="entry name" value="SAM-dependent_MTases_sf"/>
</dbReference>
<dbReference type="EMBL" id="JALLAZ020001508">
    <property type="protein sequence ID" value="KAL3773772.1"/>
    <property type="molecule type" value="Genomic_DNA"/>
</dbReference>
<feature type="compositionally biased region" description="Low complexity" evidence="1">
    <location>
        <begin position="39"/>
        <end position="52"/>
    </location>
</feature>
<accession>A0ABD3NCV5</accession>
<proteinExistence type="predicted"/>
<dbReference type="PANTHER" id="PTHR21451">
    <property type="entry name" value="HISTONE H3 METHYLTRANSFERASE"/>
    <property type="match status" value="1"/>
</dbReference>
<dbReference type="SUPFAM" id="SSF53335">
    <property type="entry name" value="S-adenosyl-L-methionine-dependent methyltransferases"/>
    <property type="match status" value="1"/>
</dbReference>
<evidence type="ECO:0000256" key="1">
    <source>
        <dbReference type="SAM" id="MobiDB-lite"/>
    </source>
</evidence>
<organism evidence="2 3">
    <name type="scientific">Stephanodiscus triporus</name>
    <dbReference type="NCBI Taxonomy" id="2934178"/>
    <lineage>
        <taxon>Eukaryota</taxon>
        <taxon>Sar</taxon>
        <taxon>Stramenopiles</taxon>
        <taxon>Ochrophyta</taxon>
        <taxon>Bacillariophyta</taxon>
        <taxon>Coscinodiscophyceae</taxon>
        <taxon>Thalassiosirophycidae</taxon>
        <taxon>Stephanodiscales</taxon>
        <taxon>Stephanodiscaceae</taxon>
        <taxon>Stephanodiscus</taxon>
    </lineage>
</organism>
<reference evidence="2 3" key="1">
    <citation type="submission" date="2024-10" db="EMBL/GenBank/DDBJ databases">
        <title>Updated reference genomes for cyclostephanoid diatoms.</title>
        <authorList>
            <person name="Roberts W.R."/>
            <person name="Alverson A.J."/>
        </authorList>
    </citation>
    <scope>NUCLEOTIDE SEQUENCE [LARGE SCALE GENOMIC DNA]</scope>
    <source>
        <strain evidence="2 3">AJA276-08</strain>
    </source>
</reference>
<dbReference type="Proteomes" id="UP001530315">
    <property type="component" value="Unassembled WGS sequence"/>
</dbReference>
<gene>
    <name evidence="2" type="ORF">ACHAW5_002980</name>
</gene>